<dbReference type="PIRSF" id="PIRSF000724">
    <property type="entry name" value="Pgk"/>
    <property type="match status" value="1"/>
</dbReference>
<evidence type="ECO:0000313" key="16">
    <source>
        <dbReference type="EMBL" id="HIU93046.1"/>
    </source>
</evidence>
<sequence>MMKKSIQDLGDIKGKRALVRVDVNVPMDENKNVTDDTRIQAIIPTVRALQEKGAKIILMAHLGRPKGEWKVEEFSLEPVAKYMSKVLGEDVLFVKSPVGEGADKELAELKDGQVALLENIRFYKAEEAKDDDMTFANELAKLGDFYVNDAFGAAHRNHTSTAKLAKVLKPAVSGLLMEKEIRCLSQALDNPVRPFTAVVGGAKVSSKIGVLENLIDKVDNLIIGGGMAYTFVKANGGKIGNSICEDDQMETAKAIEKKAADKGVKIIMATDVLATDDFSGKGTNKITPVDAIPDGFEGVDAGPETQKAFADVIKSSKTILMNGPVGAFENPAFAEGTKAVLEAIVEATKNGAVSVIGGGDSVSAAKQFCKAEDFTHVSTGGGASLEFIEGKVLPGVAALDDK</sequence>
<reference evidence="16" key="1">
    <citation type="submission" date="2020-10" db="EMBL/GenBank/DDBJ databases">
        <authorList>
            <person name="Gilroy R."/>
        </authorList>
    </citation>
    <scope>NUCLEOTIDE SEQUENCE</scope>
    <source>
        <strain evidence="16">CHK154-7741</strain>
    </source>
</reference>
<dbReference type="GO" id="GO:0004618">
    <property type="term" value="F:phosphoglycerate kinase activity"/>
    <property type="evidence" value="ECO:0007669"/>
    <property type="project" value="UniProtKB-UniRule"/>
</dbReference>
<protein>
    <recommendedName>
        <fullName evidence="6 12">Phosphoglycerate kinase</fullName>
        <ecNumber evidence="5 12">2.7.2.3</ecNumber>
    </recommendedName>
</protein>
<evidence type="ECO:0000256" key="11">
    <source>
        <dbReference type="ARBA" id="ARBA00023152"/>
    </source>
</evidence>
<evidence type="ECO:0000256" key="12">
    <source>
        <dbReference type="HAMAP-Rule" id="MF_00145"/>
    </source>
</evidence>
<dbReference type="SUPFAM" id="SSF53748">
    <property type="entry name" value="Phosphoglycerate kinase"/>
    <property type="match status" value="1"/>
</dbReference>
<evidence type="ECO:0000256" key="10">
    <source>
        <dbReference type="ARBA" id="ARBA00022840"/>
    </source>
</evidence>
<keyword evidence="7 12" id="KW-0808">Transferase</keyword>
<evidence type="ECO:0000256" key="6">
    <source>
        <dbReference type="ARBA" id="ARBA00016471"/>
    </source>
</evidence>
<keyword evidence="11 12" id="KW-0324">Glycolysis</keyword>
<dbReference type="InterPro" id="IPR036043">
    <property type="entry name" value="Phosphoglycerate_kinase_sf"/>
</dbReference>
<dbReference type="AlphaFoldDB" id="A0A9D1N1P7"/>
<evidence type="ECO:0000256" key="15">
    <source>
        <dbReference type="RuleBase" id="RU000532"/>
    </source>
</evidence>
<evidence type="ECO:0000256" key="14">
    <source>
        <dbReference type="PIRSR" id="PIRSR000724-2"/>
    </source>
</evidence>
<evidence type="ECO:0000256" key="5">
    <source>
        <dbReference type="ARBA" id="ARBA00013061"/>
    </source>
</evidence>
<feature type="binding site" evidence="12 13">
    <location>
        <begin position="61"/>
        <end position="64"/>
    </location>
    <ligand>
        <name>substrate</name>
    </ligand>
</feature>
<dbReference type="GO" id="GO:0043531">
    <property type="term" value="F:ADP binding"/>
    <property type="evidence" value="ECO:0007669"/>
    <property type="project" value="TreeGrafter"/>
</dbReference>
<dbReference type="GO" id="GO:0006094">
    <property type="term" value="P:gluconeogenesis"/>
    <property type="evidence" value="ECO:0007669"/>
    <property type="project" value="TreeGrafter"/>
</dbReference>
<dbReference type="Proteomes" id="UP000886748">
    <property type="component" value="Unassembled WGS sequence"/>
</dbReference>
<feature type="binding site" evidence="13">
    <location>
        <position position="38"/>
    </location>
    <ligand>
        <name>(2R)-3-phosphoglycerate</name>
        <dbReference type="ChEBI" id="CHEBI:58272"/>
    </ligand>
</feature>
<comment type="similarity">
    <text evidence="3 12 15">Belongs to the phosphoglycerate kinase family.</text>
</comment>
<dbReference type="GO" id="GO:0005829">
    <property type="term" value="C:cytosol"/>
    <property type="evidence" value="ECO:0007669"/>
    <property type="project" value="TreeGrafter"/>
</dbReference>
<comment type="pathway">
    <text evidence="2 12">Carbohydrate degradation; glycolysis; pyruvate from D-glyceraldehyde 3-phosphate: step 2/5.</text>
</comment>
<accession>A0A9D1N1P7</accession>
<dbReference type="InterPro" id="IPR015824">
    <property type="entry name" value="Phosphoglycerate_kinase_N"/>
</dbReference>
<feature type="binding site" evidence="12 14">
    <location>
        <begin position="358"/>
        <end position="361"/>
    </location>
    <ligand>
        <name>ATP</name>
        <dbReference type="ChEBI" id="CHEBI:30616"/>
    </ligand>
</feature>
<feature type="binding site" evidence="12">
    <location>
        <position position="121"/>
    </location>
    <ligand>
        <name>substrate</name>
    </ligand>
</feature>
<feature type="binding site" evidence="12">
    <location>
        <position position="38"/>
    </location>
    <ligand>
        <name>substrate</name>
    </ligand>
</feature>
<evidence type="ECO:0000256" key="1">
    <source>
        <dbReference type="ARBA" id="ARBA00000642"/>
    </source>
</evidence>
<dbReference type="GO" id="GO:0005524">
    <property type="term" value="F:ATP binding"/>
    <property type="evidence" value="ECO:0007669"/>
    <property type="project" value="UniProtKB-KW"/>
</dbReference>
<evidence type="ECO:0000256" key="9">
    <source>
        <dbReference type="ARBA" id="ARBA00022777"/>
    </source>
</evidence>
<feature type="binding site" evidence="13">
    <location>
        <position position="156"/>
    </location>
    <ligand>
        <name>(2R)-3-phosphoglycerate</name>
        <dbReference type="ChEBI" id="CHEBI:58272"/>
    </ligand>
</feature>
<dbReference type="EC" id="2.7.2.3" evidence="5 12"/>
<dbReference type="EMBL" id="DVOD01000057">
    <property type="protein sequence ID" value="HIU93046.1"/>
    <property type="molecule type" value="Genomic_DNA"/>
</dbReference>
<dbReference type="PANTHER" id="PTHR11406">
    <property type="entry name" value="PHOSPHOGLYCERATE KINASE"/>
    <property type="match status" value="1"/>
</dbReference>
<evidence type="ECO:0000256" key="3">
    <source>
        <dbReference type="ARBA" id="ARBA00008982"/>
    </source>
</evidence>
<evidence type="ECO:0000313" key="17">
    <source>
        <dbReference type="Proteomes" id="UP000886748"/>
    </source>
</evidence>
<dbReference type="PANTHER" id="PTHR11406:SF23">
    <property type="entry name" value="PHOSPHOGLYCERATE KINASE 1, CHLOROPLASTIC-RELATED"/>
    <property type="match status" value="1"/>
</dbReference>
<evidence type="ECO:0000256" key="13">
    <source>
        <dbReference type="PIRSR" id="PIRSR000724-1"/>
    </source>
</evidence>
<keyword evidence="12" id="KW-0963">Cytoplasm</keyword>
<evidence type="ECO:0000256" key="4">
    <source>
        <dbReference type="ARBA" id="ARBA00011245"/>
    </source>
</evidence>
<dbReference type="PRINTS" id="PR00477">
    <property type="entry name" value="PHGLYCKINASE"/>
</dbReference>
<dbReference type="FunFam" id="3.40.50.1260:FF:000006">
    <property type="entry name" value="Phosphoglycerate kinase"/>
    <property type="match status" value="1"/>
</dbReference>
<feature type="binding site" evidence="13">
    <location>
        <position position="121"/>
    </location>
    <ligand>
        <name>(2R)-3-phosphoglycerate</name>
        <dbReference type="ChEBI" id="CHEBI:58272"/>
    </ligand>
</feature>
<organism evidence="16 17">
    <name type="scientific">Candidatus Limenecus avicola</name>
    <dbReference type="NCBI Taxonomy" id="2840847"/>
    <lineage>
        <taxon>Bacteria</taxon>
        <taxon>Bacillati</taxon>
        <taxon>Bacillota</taxon>
        <taxon>Clostridia</taxon>
        <taxon>Eubacteriales</taxon>
        <taxon>Clostridiaceae</taxon>
        <taxon>Clostridiaceae incertae sedis</taxon>
        <taxon>Candidatus Limenecus</taxon>
    </lineage>
</organism>
<feature type="binding site" evidence="12 13">
    <location>
        <begin position="22"/>
        <end position="24"/>
    </location>
    <ligand>
        <name>substrate</name>
    </ligand>
</feature>
<feature type="binding site" evidence="12">
    <location>
        <position position="156"/>
    </location>
    <ligand>
        <name>substrate</name>
    </ligand>
</feature>
<dbReference type="InterPro" id="IPR001576">
    <property type="entry name" value="Phosphoglycerate_kinase"/>
</dbReference>
<comment type="subcellular location">
    <subcellularLocation>
        <location evidence="12">Cytoplasm</location>
    </subcellularLocation>
</comment>
<comment type="catalytic activity">
    <reaction evidence="1 12 15">
        <text>(2R)-3-phosphoglycerate + ATP = (2R)-3-phospho-glyceroyl phosphate + ADP</text>
        <dbReference type="Rhea" id="RHEA:14801"/>
        <dbReference type="ChEBI" id="CHEBI:30616"/>
        <dbReference type="ChEBI" id="CHEBI:57604"/>
        <dbReference type="ChEBI" id="CHEBI:58272"/>
        <dbReference type="ChEBI" id="CHEBI:456216"/>
        <dbReference type="EC" id="2.7.2.3"/>
    </reaction>
</comment>
<feature type="binding site" evidence="12 14">
    <location>
        <position position="329"/>
    </location>
    <ligand>
        <name>ATP</name>
        <dbReference type="ChEBI" id="CHEBI:30616"/>
    </ligand>
</feature>
<evidence type="ECO:0000256" key="8">
    <source>
        <dbReference type="ARBA" id="ARBA00022741"/>
    </source>
</evidence>
<dbReference type="Gene3D" id="3.40.50.1260">
    <property type="entry name" value="Phosphoglycerate kinase, N-terminal domain"/>
    <property type="match status" value="2"/>
</dbReference>
<dbReference type="CDD" id="cd00318">
    <property type="entry name" value="Phosphoglycerate_kinase"/>
    <property type="match status" value="1"/>
</dbReference>
<comment type="caution">
    <text evidence="16">The sequence shown here is derived from an EMBL/GenBank/DDBJ whole genome shotgun (WGS) entry which is preliminary data.</text>
</comment>
<feature type="binding site" evidence="12 14">
    <location>
        <position position="298"/>
    </location>
    <ligand>
        <name>ATP</name>
        <dbReference type="ChEBI" id="CHEBI:30616"/>
    </ligand>
</feature>
<keyword evidence="10 12" id="KW-0067">ATP-binding</keyword>
<feature type="binding site" evidence="12 14">
    <location>
        <position position="207"/>
    </location>
    <ligand>
        <name>ATP</name>
        <dbReference type="ChEBI" id="CHEBI:30616"/>
    </ligand>
</feature>
<dbReference type="Pfam" id="PF00162">
    <property type="entry name" value="PGK"/>
    <property type="match status" value="1"/>
</dbReference>
<dbReference type="HAMAP" id="MF_00145">
    <property type="entry name" value="Phosphoglyc_kinase"/>
    <property type="match status" value="1"/>
</dbReference>
<evidence type="ECO:0000256" key="7">
    <source>
        <dbReference type="ARBA" id="ARBA00022679"/>
    </source>
</evidence>
<evidence type="ECO:0000256" key="2">
    <source>
        <dbReference type="ARBA" id="ARBA00004838"/>
    </source>
</evidence>
<comment type="subunit">
    <text evidence="4 12">Monomer.</text>
</comment>
<dbReference type="GO" id="GO:0006096">
    <property type="term" value="P:glycolytic process"/>
    <property type="evidence" value="ECO:0007669"/>
    <property type="project" value="UniProtKB-UniRule"/>
</dbReference>
<keyword evidence="9 12" id="KW-0418">Kinase</keyword>
<proteinExistence type="inferred from homology"/>
<name>A0A9D1N1P7_9CLOT</name>
<keyword evidence="8 12" id="KW-0547">Nucleotide-binding</keyword>
<reference evidence="16" key="2">
    <citation type="journal article" date="2021" name="PeerJ">
        <title>Extensive microbial diversity within the chicken gut microbiome revealed by metagenomics and culture.</title>
        <authorList>
            <person name="Gilroy R."/>
            <person name="Ravi A."/>
            <person name="Getino M."/>
            <person name="Pursley I."/>
            <person name="Horton D.L."/>
            <person name="Alikhan N.F."/>
            <person name="Baker D."/>
            <person name="Gharbi K."/>
            <person name="Hall N."/>
            <person name="Watson M."/>
            <person name="Adriaenssens E.M."/>
            <person name="Foster-Nyarko E."/>
            <person name="Jarju S."/>
            <person name="Secka A."/>
            <person name="Antonio M."/>
            <person name="Oren A."/>
            <person name="Chaudhuri R.R."/>
            <person name="La Ragione R."/>
            <person name="Hildebrand F."/>
            <person name="Pallen M.J."/>
        </authorList>
    </citation>
    <scope>NUCLEOTIDE SEQUENCE</scope>
    <source>
        <strain evidence="16">CHK154-7741</strain>
    </source>
</reference>
<dbReference type="FunFam" id="3.40.50.1260:FF:000003">
    <property type="entry name" value="Phosphoglycerate kinase"/>
    <property type="match status" value="1"/>
</dbReference>
<gene>
    <name evidence="12" type="primary">pgk</name>
    <name evidence="16" type="ORF">IAD26_07945</name>
</gene>